<dbReference type="EMBL" id="LOPU01000029">
    <property type="protein sequence ID" value="KTG09306.1"/>
    <property type="molecule type" value="Genomic_DNA"/>
</dbReference>
<keyword evidence="4" id="KW-1185">Reference proteome</keyword>
<gene>
    <name evidence="3" type="ORF">AUR64_16120</name>
</gene>
<feature type="domain" description="Ig-like" evidence="2">
    <location>
        <begin position="87"/>
        <end position="156"/>
    </location>
</feature>
<feature type="compositionally biased region" description="Low complexity" evidence="1">
    <location>
        <begin position="44"/>
        <end position="57"/>
    </location>
</feature>
<feature type="region of interest" description="Disordered" evidence="1">
    <location>
        <begin position="173"/>
        <end position="192"/>
    </location>
</feature>
<dbReference type="Proteomes" id="UP000054387">
    <property type="component" value="Unassembled WGS sequence"/>
</dbReference>
<evidence type="ECO:0000256" key="1">
    <source>
        <dbReference type="SAM" id="MobiDB-lite"/>
    </source>
</evidence>
<proteinExistence type="predicted"/>
<organism evidence="3 4">
    <name type="scientific">Haloprofundus marisrubri</name>
    <dbReference type="NCBI Taxonomy" id="1514971"/>
    <lineage>
        <taxon>Archaea</taxon>
        <taxon>Methanobacteriati</taxon>
        <taxon>Methanobacteriota</taxon>
        <taxon>Stenosarchaea group</taxon>
        <taxon>Halobacteria</taxon>
        <taxon>Halobacteriales</taxon>
        <taxon>Haloferacaceae</taxon>
        <taxon>Haloprofundus</taxon>
    </lineage>
</organism>
<feature type="region of interest" description="Disordered" evidence="1">
    <location>
        <begin position="22"/>
        <end position="78"/>
    </location>
</feature>
<evidence type="ECO:0000259" key="2">
    <source>
        <dbReference type="Pfam" id="PF25942"/>
    </source>
</evidence>
<dbReference type="OrthoDB" id="342499at2157"/>
<evidence type="ECO:0000313" key="3">
    <source>
        <dbReference type="EMBL" id="KTG09306.1"/>
    </source>
</evidence>
<name>A0A0W1R7C7_9EURY</name>
<reference evidence="3 4" key="1">
    <citation type="submission" date="2015-12" db="EMBL/GenBank/DDBJ databases">
        <title>Haloprofundus marisrubri gen. nov., sp. nov., an extremely halophilic archaeon isolated from the Discovery deep brine-seawater interface in the Red Sea.</title>
        <authorList>
            <person name="Zhang G."/>
            <person name="Stingl U."/>
            <person name="Rashid M."/>
        </authorList>
    </citation>
    <scope>NUCLEOTIDE SEQUENCE [LARGE SCALE GENOMIC DNA]</scope>
    <source>
        <strain evidence="3 4">SB9</strain>
    </source>
</reference>
<feature type="compositionally biased region" description="Basic and acidic residues" evidence="1">
    <location>
        <begin position="58"/>
        <end position="68"/>
    </location>
</feature>
<accession>A0A0W1R7C7</accession>
<protein>
    <recommendedName>
        <fullName evidence="2">Ig-like domain-containing protein</fullName>
    </recommendedName>
</protein>
<dbReference type="InterPro" id="IPR058929">
    <property type="entry name" value="Ig_halo"/>
</dbReference>
<evidence type="ECO:0000313" key="4">
    <source>
        <dbReference type="Proteomes" id="UP000054387"/>
    </source>
</evidence>
<feature type="domain" description="Ig-like" evidence="2">
    <location>
        <begin position="297"/>
        <end position="374"/>
    </location>
</feature>
<comment type="caution">
    <text evidence="3">The sequence shown here is derived from an EMBL/GenBank/DDBJ whole genome shotgun (WGS) entry which is preliminary data.</text>
</comment>
<dbReference type="Pfam" id="PF25942">
    <property type="entry name" value="Ig_halo"/>
    <property type="match status" value="2"/>
</dbReference>
<feature type="compositionally biased region" description="Polar residues" evidence="1">
    <location>
        <begin position="26"/>
        <end position="38"/>
    </location>
</feature>
<dbReference type="PROSITE" id="PS51257">
    <property type="entry name" value="PROKAR_LIPOPROTEIN"/>
    <property type="match status" value="1"/>
</dbReference>
<dbReference type="AlphaFoldDB" id="A0A0W1R7C7"/>
<sequence length="380" mass="41894">MRRRDFAGLSLGFVGLSGCNSPLLDFSNSSDQSDQPTQPRDTETPVTPTTPPETTDTPETREPYRAPEGESLDQPRGITLNNIGTDARYLTLVVSDGETDVFVESRSLPEDGRFSVERLVASTGTYDVLVETADGTRQTYSWTVEPGFSGLVVDIGSTLDFRRSVVCTPTCGPFSGAGDRESSPPGPASTVDSLDNQKAIFVDNDADSRRTVSLYLTARTIELLEQTYDVPPNTRLVVIVARVQFSYEVEVRVDGTTREYDWLSPNGDVLYISLDDRVRIRCTQRRKDLVVVNDTDRDRRVTVVGITDGRRTVDRTVQVDANKQRTLSEAVAAAGTYRFVVETGDQRETYDWDVCPPEGPVMVVVTDDGIQVSVPASLDR</sequence>
<dbReference type="RefSeq" id="WP_058582458.1">
    <property type="nucleotide sequence ID" value="NZ_LOPU01000029.1"/>
</dbReference>